<reference evidence="8 9" key="1">
    <citation type="submission" date="2017-11" db="EMBL/GenBank/DDBJ databases">
        <title>Bradyrhizobium forestalis sp. nov., an efficient nitrogen-fixing bacterium isolated from nodules of forest legume species in the Amazon.</title>
        <authorList>
            <person name="Costa E.M."/>
            <person name="Guimaraes A."/>
            <person name="Carvalho T.S."/>
            <person name="Rodrigues T.L."/>
            <person name="Ribeiro P.R.A."/>
            <person name="Lebbe L."/>
            <person name="Willems A."/>
            <person name="Moreira F.M.S."/>
        </authorList>
    </citation>
    <scope>NUCLEOTIDE SEQUENCE [LARGE SCALE GENOMIC DNA]</scope>
    <source>
        <strain evidence="8 9">INPA54B</strain>
    </source>
</reference>
<dbReference type="SUPFAM" id="SSF53613">
    <property type="entry name" value="Ribokinase-like"/>
    <property type="match status" value="1"/>
</dbReference>
<dbReference type="FunFam" id="3.40.1190.20:FF:000001">
    <property type="entry name" value="Phosphofructokinase"/>
    <property type="match status" value="1"/>
</dbReference>
<feature type="domain" description="Carbohydrate kinase PfkB" evidence="7">
    <location>
        <begin position="20"/>
        <end position="297"/>
    </location>
</feature>
<dbReference type="PIRSF" id="PIRSF000535">
    <property type="entry name" value="1PFK/6PFK/LacC"/>
    <property type="match status" value="1"/>
</dbReference>
<keyword evidence="3" id="KW-0547">Nucleotide-binding</keyword>
<protein>
    <recommendedName>
        <fullName evidence="6">Phosphofructokinase</fullName>
    </recommendedName>
</protein>
<dbReference type="EMBL" id="PGVG01000040">
    <property type="protein sequence ID" value="PJG51230.1"/>
    <property type="molecule type" value="Genomic_DNA"/>
</dbReference>
<accession>A0A2M8R0A1</accession>
<dbReference type="InterPro" id="IPR002173">
    <property type="entry name" value="Carboh/pur_kinase_PfkB_CS"/>
</dbReference>
<evidence type="ECO:0000256" key="2">
    <source>
        <dbReference type="ARBA" id="ARBA00022679"/>
    </source>
</evidence>
<keyword evidence="9" id="KW-1185">Reference proteome</keyword>
<dbReference type="NCBIfam" id="TIGR03168">
    <property type="entry name" value="1-PFK"/>
    <property type="match status" value="1"/>
</dbReference>
<proteinExistence type="inferred from homology"/>
<dbReference type="PROSITE" id="PS00583">
    <property type="entry name" value="PFKB_KINASES_1"/>
    <property type="match status" value="1"/>
</dbReference>
<comment type="caution">
    <text evidence="8">The sequence shown here is derived from an EMBL/GenBank/DDBJ whole genome shotgun (WGS) entry which is preliminary data.</text>
</comment>
<dbReference type="InterPro" id="IPR017583">
    <property type="entry name" value="Tagatose/fructose_Pkinase"/>
</dbReference>
<dbReference type="CDD" id="cd01164">
    <property type="entry name" value="FruK_PfkB_like"/>
    <property type="match status" value="1"/>
</dbReference>
<dbReference type="PANTHER" id="PTHR46566">
    <property type="entry name" value="1-PHOSPHOFRUCTOKINASE-RELATED"/>
    <property type="match status" value="1"/>
</dbReference>
<dbReference type="Pfam" id="PF00294">
    <property type="entry name" value="PfkB"/>
    <property type="match status" value="1"/>
</dbReference>
<evidence type="ECO:0000313" key="9">
    <source>
        <dbReference type="Proteomes" id="UP000231194"/>
    </source>
</evidence>
<dbReference type="PANTHER" id="PTHR46566:SF2">
    <property type="entry name" value="ATP-DEPENDENT 6-PHOSPHOFRUCTOKINASE ISOZYME 2"/>
    <property type="match status" value="1"/>
</dbReference>
<dbReference type="InterPro" id="IPR029056">
    <property type="entry name" value="Ribokinase-like"/>
</dbReference>
<dbReference type="AlphaFoldDB" id="A0A2M8R0A1"/>
<dbReference type="OrthoDB" id="9801219at2"/>
<dbReference type="Proteomes" id="UP000231194">
    <property type="component" value="Unassembled WGS sequence"/>
</dbReference>
<evidence type="ECO:0000259" key="7">
    <source>
        <dbReference type="Pfam" id="PF00294"/>
    </source>
</evidence>
<dbReference type="GO" id="GO:0005829">
    <property type="term" value="C:cytosol"/>
    <property type="evidence" value="ECO:0007669"/>
    <property type="project" value="TreeGrafter"/>
</dbReference>
<organism evidence="8 9">
    <name type="scientific">Bradyrhizobium forestalis</name>
    <dbReference type="NCBI Taxonomy" id="1419263"/>
    <lineage>
        <taxon>Bacteria</taxon>
        <taxon>Pseudomonadati</taxon>
        <taxon>Pseudomonadota</taxon>
        <taxon>Alphaproteobacteria</taxon>
        <taxon>Hyphomicrobiales</taxon>
        <taxon>Nitrobacteraceae</taxon>
        <taxon>Bradyrhizobium</taxon>
    </lineage>
</organism>
<evidence type="ECO:0000256" key="1">
    <source>
        <dbReference type="ARBA" id="ARBA00010688"/>
    </source>
</evidence>
<dbReference type="RefSeq" id="WP_100235727.1">
    <property type="nucleotide sequence ID" value="NZ_PGVG01000040.1"/>
</dbReference>
<evidence type="ECO:0000256" key="3">
    <source>
        <dbReference type="ARBA" id="ARBA00022741"/>
    </source>
</evidence>
<evidence type="ECO:0000313" key="8">
    <source>
        <dbReference type="EMBL" id="PJG51230.1"/>
    </source>
</evidence>
<comment type="similarity">
    <text evidence="1 6">Belongs to the carbohydrate kinase PfkB family.</text>
</comment>
<evidence type="ECO:0000256" key="5">
    <source>
        <dbReference type="ARBA" id="ARBA00022840"/>
    </source>
</evidence>
<gene>
    <name evidence="8" type="ORF">CVM73_31930</name>
</gene>
<evidence type="ECO:0000256" key="6">
    <source>
        <dbReference type="PIRNR" id="PIRNR000535"/>
    </source>
</evidence>
<keyword evidence="4 8" id="KW-0418">Kinase</keyword>
<evidence type="ECO:0000256" key="4">
    <source>
        <dbReference type="ARBA" id="ARBA00022777"/>
    </source>
</evidence>
<keyword evidence="2 6" id="KW-0808">Transferase</keyword>
<dbReference type="InterPro" id="IPR011611">
    <property type="entry name" value="PfkB_dom"/>
</dbReference>
<dbReference type="GO" id="GO:0003872">
    <property type="term" value="F:6-phosphofructokinase activity"/>
    <property type="evidence" value="ECO:0007669"/>
    <property type="project" value="TreeGrafter"/>
</dbReference>
<keyword evidence="5" id="KW-0067">ATP-binding</keyword>
<name>A0A2M8R0A1_9BRAD</name>
<dbReference type="Gene3D" id="3.40.1190.20">
    <property type="match status" value="1"/>
</dbReference>
<dbReference type="GO" id="GO:0005524">
    <property type="term" value="F:ATP binding"/>
    <property type="evidence" value="ECO:0007669"/>
    <property type="project" value="UniProtKB-KW"/>
</dbReference>
<sequence>MTEILTITPNPAVDVSTSVDRIVPVAKLRGVGQRRDPGGGGINVARVVKRLGGNATALYPVGGLTGDLLRQLLDREGVESLTFPIAGETRQDFFVREISTGQPYRFILPGPPLAENEWQKCLAMLSALQPFPSFVVASGSLPAGVPDDFYAGVARIVKQRGAKMILDTSGQALVAAVAEGVELVKPNLREMRELVGRESSDAAEWEAAARTLVRSGKAAAVALTMGHLGAALVTSDRVLRAKPLAIAPVGAVGAGDSFLGALVYGLASGASLEHCFRQAVAAGAAALLNPGTELCRPDDIKRLAEQVVLSTAI</sequence>